<dbReference type="PANTHER" id="PTHR42905:SF5">
    <property type="entry name" value="CARBOXYVINYL-CARBOXYPHOSPHONATE PHOSPHORYLMUTASE, CHLOROPLASTIC"/>
    <property type="match status" value="1"/>
</dbReference>
<dbReference type="CDD" id="cd00377">
    <property type="entry name" value="ICL_PEPM"/>
    <property type="match status" value="1"/>
</dbReference>
<protein>
    <submittedName>
        <fullName evidence="1">2-Methylisocitrate lyase, PEP mutase family</fullName>
    </submittedName>
</protein>
<keyword evidence="1" id="KW-0456">Lyase</keyword>
<dbReference type="InterPro" id="IPR039556">
    <property type="entry name" value="ICL/PEPM"/>
</dbReference>
<dbReference type="InterPro" id="IPR040442">
    <property type="entry name" value="Pyrv_kinase-like_dom_sf"/>
</dbReference>
<sequence length="289" mass="30558">MTRPTTTLKTILDRRQATILAGAANGLFARIVEDLGYEAVYITGAGVANMYLGAPDIGLTTLTEIANHVAAISDAVAIPLLVDADTGFGNAVNMVRTVKVLERAGAAGLQIEDQVFPKKCGHFDGKHVVPLEEMIAKIKAAVDTRKDGDLQIVARTDARAILGLQAAIDRAGAMIEAGADVTFVEAPTSADELAQIAKSLSVPQVANIVFGGRTPELGQKKFAELGFGCVLYANAALQAALKASHEVLASLRQEGSLSSVADRLAGFEVRQQTVSKPKYDELERRYRGG</sequence>
<evidence type="ECO:0000313" key="1">
    <source>
        <dbReference type="EMBL" id="SHN81371.1"/>
    </source>
</evidence>
<dbReference type="Pfam" id="PF13714">
    <property type="entry name" value="PEP_mutase"/>
    <property type="match status" value="1"/>
</dbReference>
<keyword evidence="2" id="KW-1185">Reference proteome</keyword>
<dbReference type="Gene3D" id="3.20.20.60">
    <property type="entry name" value="Phosphoenolpyruvate-binding domains"/>
    <property type="match status" value="1"/>
</dbReference>
<dbReference type="EMBL" id="LT670849">
    <property type="protein sequence ID" value="SHN81371.1"/>
    <property type="molecule type" value="Genomic_DNA"/>
</dbReference>
<dbReference type="OrthoDB" id="9771433at2"/>
<dbReference type="RefSeq" id="WP_072826345.1">
    <property type="nucleotide sequence ID" value="NZ_LT670849.1"/>
</dbReference>
<proteinExistence type="predicted"/>
<dbReference type="Proteomes" id="UP000184096">
    <property type="component" value="Chromosome I"/>
</dbReference>
<dbReference type="SUPFAM" id="SSF51621">
    <property type="entry name" value="Phosphoenolpyruvate/pyruvate domain"/>
    <property type="match status" value="1"/>
</dbReference>
<evidence type="ECO:0000313" key="2">
    <source>
        <dbReference type="Proteomes" id="UP000184096"/>
    </source>
</evidence>
<reference evidence="2" key="1">
    <citation type="submission" date="2016-11" db="EMBL/GenBank/DDBJ databases">
        <authorList>
            <person name="Varghese N."/>
            <person name="Submissions S."/>
        </authorList>
    </citation>
    <scope>NUCLEOTIDE SEQUENCE [LARGE SCALE GENOMIC DNA]</scope>
    <source>
        <strain evidence="2">GAS401</strain>
    </source>
</reference>
<accession>A0A1M7UE94</accession>
<dbReference type="AlphaFoldDB" id="A0A1M7UE94"/>
<dbReference type="InterPro" id="IPR015813">
    <property type="entry name" value="Pyrv/PenolPyrv_kinase-like_dom"/>
</dbReference>
<name>A0A1M7UE94_9BRAD</name>
<gene>
    <name evidence="1" type="ORF">SAMN05444170_4702</name>
</gene>
<dbReference type="PANTHER" id="PTHR42905">
    <property type="entry name" value="PHOSPHOENOLPYRUVATE CARBOXYLASE"/>
    <property type="match status" value="1"/>
</dbReference>
<dbReference type="GO" id="GO:0016833">
    <property type="term" value="F:oxo-acid-lyase activity"/>
    <property type="evidence" value="ECO:0007669"/>
    <property type="project" value="UniProtKB-ARBA"/>
</dbReference>
<organism evidence="1 2">
    <name type="scientific">Bradyrhizobium erythrophlei</name>
    <dbReference type="NCBI Taxonomy" id="1437360"/>
    <lineage>
        <taxon>Bacteria</taxon>
        <taxon>Pseudomonadati</taxon>
        <taxon>Pseudomonadota</taxon>
        <taxon>Alphaproteobacteria</taxon>
        <taxon>Hyphomicrobiales</taxon>
        <taxon>Nitrobacteraceae</taxon>
        <taxon>Bradyrhizobium</taxon>
    </lineage>
</organism>